<dbReference type="Proteomes" id="UP000652761">
    <property type="component" value="Unassembled WGS sequence"/>
</dbReference>
<accession>A0A843TUV0</accession>
<protein>
    <submittedName>
        <fullName evidence="1">Uncharacterized protein</fullName>
    </submittedName>
</protein>
<proteinExistence type="predicted"/>
<evidence type="ECO:0000313" key="2">
    <source>
        <dbReference type="Proteomes" id="UP000652761"/>
    </source>
</evidence>
<name>A0A843TUV0_COLES</name>
<comment type="caution">
    <text evidence="1">The sequence shown here is derived from an EMBL/GenBank/DDBJ whole genome shotgun (WGS) entry which is preliminary data.</text>
</comment>
<sequence>MPQMIRHRLPSVAPPQWEHLQQSSHAPPEWEPLPKLCLREQVFAPALQCGLMPQLPLLKLRGPLEIEIQLQLLVTLLALLALSLDPFFVEETRSDTTCYPVDEPRGGVNGSF</sequence>
<keyword evidence="2" id="KW-1185">Reference proteome</keyword>
<evidence type="ECO:0000313" key="1">
    <source>
        <dbReference type="EMBL" id="MQL75298.1"/>
    </source>
</evidence>
<dbReference type="AlphaFoldDB" id="A0A843TUV0"/>
<gene>
    <name evidence="1" type="ORF">Taro_007673</name>
</gene>
<organism evidence="1 2">
    <name type="scientific">Colocasia esculenta</name>
    <name type="common">Wild taro</name>
    <name type="synonym">Arum esculentum</name>
    <dbReference type="NCBI Taxonomy" id="4460"/>
    <lineage>
        <taxon>Eukaryota</taxon>
        <taxon>Viridiplantae</taxon>
        <taxon>Streptophyta</taxon>
        <taxon>Embryophyta</taxon>
        <taxon>Tracheophyta</taxon>
        <taxon>Spermatophyta</taxon>
        <taxon>Magnoliopsida</taxon>
        <taxon>Liliopsida</taxon>
        <taxon>Araceae</taxon>
        <taxon>Aroideae</taxon>
        <taxon>Colocasieae</taxon>
        <taxon>Colocasia</taxon>
    </lineage>
</organism>
<dbReference type="EMBL" id="NMUH01000244">
    <property type="protein sequence ID" value="MQL75298.1"/>
    <property type="molecule type" value="Genomic_DNA"/>
</dbReference>
<reference evidence="1" key="1">
    <citation type="submission" date="2017-07" db="EMBL/GenBank/DDBJ databases">
        <title>Taro Niue Genome Assembly and Annotation.</title>
        <authorList>
            <person name="Atibalentja N."/>
            <person name="Keating K."/>
            <person name="Fields C.J."/>
        </authorList>
    </citation>
    <scope>NUCLEOTIDE SEQUENCE</scope>
    <source>
        <strain evidence="1">Niue_2</strain>
        <tissue evidence="1">Leaf</tissue>
    </source>
</reference>